<accession>A0A1X7R083</accession>
<keyword evidence="9" id="KW-0539">Nucleus</keyword>
<keyword evidence="12" id="KW-1185">Reference proteome</keyword>
<keyword evidence="6" id="KW-0690">Ribosome biogenesis</keyword>
<evidence type="ECO:0000313" key="11">
    <source>
        <dbReference type="EMBL" id="SMN19097.1"/>
    </source>
</evidence>
<proteinExistence type="inferred from homology"/>
<keyword evidence="7" id="KW-0509">mRNA transport</keyword>
<name>A0A1X7R083_9SACH</name>
<evidence type="ECO:0000256" key="7">
    <source>
        <dbReference type="ARBA" id="ARBA00022816"/>
    </source>
</evidence>
<evidence type="ECO:0000256" key="3">
    <source>
        <dbReference type="ARBA" id="ARBA00019670"/>
    </source>
</evidence>
<dbReference type="GO" id="GO:0042273">
    <property type="term" value="P:ribosomal large subunit biogenesis"/>
    <property type="evidence" value="ECO:0007669"/>
    <property type="project" value="InterPro"/>
</dbReference>
<sequence length="219" mass="25431">MGSKRSALNRINGKGQNSQREVRPEVFGDNIARNQLINNKEVLEDDKIRSSRKRGQSKLELKKDQARLRLYGRRASEKNVKSKQKYTDKELNIPTLNRSIIPGYQIKKGKKGKKLISDDDTLLLNRLIKSIGDEYDQTVESKLEKDKRLQEIRDLKRQEIERKELAKQNKLEDKKAEIKNKSNAARSLRRKNQRDSNKLLSSNEQTANNENKKKSVSFA</sequence>
<evidence type="ECO:0000256" key="5">
    <source>
        <dbReference type="ARBA" id="ARBA00022448"/>
    </source>
</evidence>
<dbReference type="GO" id="GO:0005730">
    <property type="term" value="C:nucleolus"/>
    <property type="evidence" value="ECO:0007669"/>
    <property type="project" value="UniProtKB-SubCell"/>
</dbReference>
<feature type="compositionally biased region" description="Basic and acidic residues" evidence="10">
    <location>
        <begin position="169"/>
        <end position="180"/>
    </location>
</feature>
<feature type="region of interest" description="Disordered" evidence="10">
    <location>
        <begin position="1"/>
        <end position="27"/>
    </location>
</feature>
<dbReference type="Proteomes" id="UP000196158">
    <property type="component" value="Unassembled WGS sequence"/>
</dbReference>
<keyword evidence="8" id="KW-0175">Coiled coil</keyword>
<comment type="subcellular location">
    <subcellularLocation>
        <location evidence="1">Nucleus</location>
        <location evidence="1">Nucleolus</location>
    </subcellularLocation>
</comment>
<protein>
    <recommendedName>
        <fullName evidence="3">60S ribosomal subunit assembly/export protein LOC1</fullName>
    </recommendedName>
    <alternativeName>
        <fullName evidence="4">60S ribosomal subunit assembly/export protein loc1</fullName>
    </alternativeName>
</protein>
<dbReference type="PANTHER" id="PTHR28028:SF1">
    <property type="entry name" value="60S RIBOSOMAL SUBUNIT ASSEMBLY_EXPORT PROTEIN LOC1"/>
    <property type="match status" value="1"/>
</dbReference>
<evidence type="ECO:0000256" key="4">
    <source>
        <dbReference type="ARBA" id="ARBA00020853"/>
    </source>
</evidence>
<dbReference type="OrthoDB" id="1743802at2759"/>
<evidence type="ECO:0000256" key="6">
    <source>
        <dbReference type="ARBA" id="ARBA00022517"/>
    </source>
</evidence>
<gene>
    <name evidence="11" type="ORF">KASA_0P02519G</name>
</gene>
<dbReference type="GO" id="GO:0008298">
    <property type="term" value="P:intracellular mRNA localization"/>
    <property type="evidence" value="ECO:0007669"/>
    <property type="project" value="TreeGrafter"/>
</dbReference>
<evidence type="ECO:0000256" key="8">
    <source>
        <dbReference type="ARBA" id="ARBA00023054"/>
    </source>
</evidence>
<dbReference type="GO" id="GO:0030687">
    <property type="term" value="C:preribosome, large subunit precursor"/>
    <property type="evidence" value="ECO:0007669"/>
    <property type="project" value="TreeGrafter"/>
</dbReference>
<feature type="compositionally biased region" description="Polar residues" evidence="10">
    <location>
        <begin position="198"/>
        <end position="209"/>
    </location>
</feature>
<dbReference type="AlphaFoldDB" id="A0A1X7R083"/>
<dbReference type="GO" id="GO:0003729">
    <property type="term" value="F:mRNA binding"/>
    <property type="evidence" value="ECO:0007669"/>
    <property type="project" value="InterPro"/>
</dbReference>
<keyword evidence="5" id="KW-0813">Transport</keyword>
<feature type="region of interest" description="Disordered" evidence="10">
    <location>
        <begin position="169"/>
        <end position="219"/>
    </location>
</feature>
<comment type="similarity">
    <text evidence="2">Belongs to the LOC1 family.</text>
</comment>
<dbReference type="InterPro" id="IPR037650">
    <property type="entry name" value="Loc1"/>
</dbReference>
<evidence type="ECO:0000313" key="12">
    <source>
        <dbReference type="Proteomes" id="UP000196158"/>
    </source>
</evidence>
<dbReference type="STRING" id="1789683.A0A1X7R083"/>
<reference evidence="11 12" key="1">
    <citation type="submission" date="2017-04" db="EMBL/GenBank/DDBJ databases">
        <authorList>
            <person name="Afonso C.L."/>
            <person name="Miller P.J."/>
            <person name="Scott M.A."/>
            <person name="Spackman E."/>
            <person name="Goraichik I."/>
            <person name="Dimitrov K.M."/>
            <person name="Suarez D.L."/>
            <person name="Swayne D.E."/>
        </authorList>
    </citation>
    <scope>NUCLEOTIDE SEQUENCE [LARGE SCALE GENOMIC DNA]</scope>
</reference>
<dbReference type="EMBL" id="FXLY01000003">
    <property type="protein sequence ID" value="SMN19097.1"/>
    <property type="molecule type" value="Genomic_DNA"/>
</dbReference>
<evidence type="ECO:0000256" key="1">
    <source>
        <dbReference type="ARBA" id="ARBA00004604"/>
    </source>
</evidence>
<organism evidence="11 12">
    <name type="scientific">Maudiozyma saulgeensis</name>
    <dbReference type="NCBI Taxonomy" id="1789683"/>
    <lineage>
        <taxon>Eukaryota</taxon>
        <taxon>Fungi</taxon>
        <taxon>Dikarya</taxon>
        <taxon>Ascomycota</taxon>
        <taxon>Saccharomycotina</taxon>
        <taxon>Saccharomycetes</taxon>
        <taxon>Saccharomycetales</taxon>
        <taxon>Saccharomycetaceae</taxon>
        <taxon>Maudiozyma</taxon>
    </lineage>
</organism>
<evidence type="ECO:0000256" key="2">
    <source>
        <dbReference type="ARBA" id="ARBA00008132"/>
    </source>
</evidence>
<dbReference type="GO" id="GO:0051028">
    <property type="term" value="P:mRNA transport"/>
    <property type="evidence" value="ECO:0007669"/>
    <property type="project" value="UniProtKB-KW"/>
</dbReference>
<dbReference type="PANTHER" id="PTHR28028">
    <property type="entry name" value="60S RIBOSOMAL SUBUNIT ASSEMBLY/EXPORT PROTEIN LOC1"/>
    <property type="match status" value="1"/>
</dbReference>
<evidence type="ECO:0000256" key="10">
    <source>
        <dbReference type="SAM" id="MobiDB-lite"/>
    </source>
</evidence>
<evidence type="ECO:0000256" key="9">
    <source>
        <dbReference type="ARBA" id="ARBA00023242"/>
    </source>
</evidence>